<dbReference type="InterPro" id="IPR036761">
    <property type="entry name" value="TTHA0802/YceI-like_sf"/>
</dbReference>
<comment type="similarity">
    <text evidence="1">Belongs to the UPF0312 family.</text>
</comment>
<dbReference type="RefSeq" id="WP_079570973.1">
    <property type="nucleotide sequence ID" value="NZ_FUZQ01000001.1"/>
</dbReference>
<feature type="domain" description="Lipid/polyisoprenoid-binding YceI-like" evidence="2">
    <location>
        <begin position="18"/>
        <end position="215"/>
    </location>
</feature>
<dbReference type="EMBL" id="FUZQ01000001">
    <property type="protein sequence ID" value="SKC40316.1"/>
    <property type="molecule type" value="Genomic_DNA"/>
</dbReference>
<dbReference type="OrthoDB" id="9811006at2"/>
<evidence type="ECO:0000313" key="4">
    <source>
        <dbReference type="Proteomes" id="UP000189777"/>
    </source>
</evidence>
<dbReference type="AlphaFoldDB" id="A0A1T5IMB6"/>
<proteinExistence type="inferred from homology"/>
<evidence type="ECO:0000259" key="2">
    <source>
        <dbReference type="SMART" id="SM00867"/>
    </source>
</evidence>
<dbReference type="Proteomes" id="UP000189777">
    <property type="component" value="Unassembled WGS sequence"/>
</dbReference>
<dbReference type="SMART" id="SM00867">
    <property type="entry name" value="YceI"/>
    <property type="match status" value="1"/>
</dbReference>
<keyword evidence="4" id="KW-1185">Reference proteome</keyword>
<dbReference type="Pfam" id="PF04264">
    <property type="entry name" value="YceI"/>
    <property type="match status" value="1"/>
</dbReference>
<evidence type="ECO:0000313" key="3">
    <source>
        <dbReference type="EMBL" id="SKC40316.1"/>
    </source>
</evidence>
<accession>A0A1T5IMB6</accession>
<dbReference type="InterPro" id="IPR007372">
    <property type="entry name" value="Lipid/polyisoprenoid-bd_YceI"/>
</dbReference>
<reference evidence="3 4" key="1">
    <citation type="submission" date="2017-02" db="EMBL/GenBank/DDBJ databases">
        <authorList>
            <person name="Peterson S.W."/>
        </authorList>
    </citation>
    <scope>NUCLEOTIDE SEQUENCE [LARGE SCALE GENOMIC DNA]</scope>
    <source>
        <strain evidence="3 4">DSM 21481</strain>
    </source>
</reference>
<dbReference type="PANTHER" id="PTHR34406:SF1">
    <property type="entry name" value="PROTEIN YCEI"/>
    <property type="match status" value="1"/>
</dbReference>
<dbReference type="PANTHER" id="PTHR34406">
    <property type="entry name" value="PROTEIN YCEI"/>
    <property type="match status" value="1"/>
</dbReference>
<gene>
    <name evidence="3" type="ORF">SAMN04324258_0701</name>
</gene>
<dbReference type="Gene3D" id="2.40.128.110">
    <property type="entry name" value="Lipid/polyisoprenoid-binding, YceI-like"/>
    <property type="match status" value="1"/>
</dbReference>
<evidence type="ECO:0000256" key="1">
    <source>
        <dbReference type="ARBA" id="ARBA00008812"/>
    </source>
</evidence>
<dbReference type="SUPFAM" id="SSF101874">
    <property type="entry name" value="YceI-like"/>
    <property type="match status" value="1"/>
</dbReference>
<sequence length="226" mass="24703">MTSPTRTWNDLVIPAAGTYLLDEAHKRLGFLAMHMMVSPVRGEFPVGTAAIHVAEDPLRSSVSATLETATITTHNPDRDAHLRSPDFLDVENHPTIEFRSTGIEWRTTQEDPMFSWARLKGRAPGRTPAPQQAMRTSAKFLLHGNLTIRGVTHPIALNAEFGGARQDPFGNDIFGFNAVADFEREKYGLTWNVALEAGGVLVAKTVRIELAGEAIRQAAPEPAPAI</sequence>
<organism evidence="3 4">
    <name type="scientific">Krasilnikoviella flava</name>
    <dbReference type="NCBI Taxonomy" id="526729"/>
    <lineage>
        <taxon>Bacteria</taxon>
        <taxon>Bacillati</taxon>
        <taxon>Actinomycetota</taxon>
        <taxon>Actinomycetes</taxon>
        <taxon>Micrococcales</taxon>
        <taxon>Promicromonosporaceae</taxon>
        <taxon>Krasilnikoviella</taxon>
    </lineage>
</organism>
<name>A0A1T5IMB6_9MICO</name>
<protein>
    <submittedName>
        <fullName evidence="3">Polyisoprenoid-binding protein YceI</fullName>
    </submittedName>
</protein>